<feature type="transmembrane region" description="Helical" evidence="1">
    <location>
        <begin position="299"/>
        <end position="321"/>
    </location>
</feature>
<gene>
    <name evidence="4" type="ORF">SPLIT_LOCUS3404</name>
</gene>
<dbReference type="InterPro" id="IPR013568">
    <property type="entry name" value="SEFIR_dom"/>
</dbReference>
<proteinExistence type="predicted"/>
<evidence type="ECO:0000259" key="3">
    <source>
        <dbReference type="Pfam" id="PF08357"/>
    </source>
</evidence>
<keyword evidence="2" id="KW-0732">Signal</keyword>
<dbReference type="Pfam" id="PF08357">
    <property type="entry name" value="SEFIR"/>
    <property type="match status" value="1"/>
</dbReference>
<evidence type="ECO:0000256" key="1">
    <source>
        <dbReference type="SAM" id="Phobius"/>
    </source>
</evidence>
<dbReference type="EMBL" id="LR824548">
    <property type="protein sequence ID" value="CAH1638046.1"/>
    <property type="molecule type" value="Genomic_DNA"/>
</dbReference>
<evidence type="ECO:0000313" key="4">
    <source>
        <dbReference type="EMBL" id="CAH1638046.1"/>
    </source>
</evidence>
<keyword evidence="1" id="KW-0812">Transmembrane</keyword>
<accession>A0A9P0N311</accession>
<name>A0A9P0N311_SPOLI</name>
<keyword evidence="1" id="KW-1133">Transmembrane helix</keyword>
<protein>
    <recommendedName>
        <fullName evidence="3">SEFIR domain-containing protein</fullName>
    </recommendedName>
</protein>
<organism evidence="4 5">
    <name type="scientific">Spodoptera littoralis</name>
    <name type="common">Egyptian cotton leafworm</name>
    <dbReference type="NCBI Taxonomy" id="7109"/>
    <lineage>
        <taxon>Eukaryota</taxon>
        <taxon>Metazoa</taxon>
        <taxon>Ecdysozoa</taxon>
        <taxon>Arthropoda</taxon>
        <taxon>Hexapoda</taxon>
        <taxon>Insecta</taxon>
        <taxon>Pterygota</taxon>
        <taxon>Neoptera</taxon>
        <taxon>Endopterygota</taxon>
        <taxon>Lepidoptera</taxon>
        <taxon>Glossata</taxon>
        <taxon>Ditrysia</taxon>
        <taxon>Noctuoidea</taxon>
        <taxon>Noctuidae</taxon>
        <taxon>Amphipyrinae</taxon>
        <taxon>Spodoptera</taxon>
    </lineage>
</organism>
<feature type="domain" description="SEFIR" evidence="3">
    <location>
        <begin position="346"/>
        <end position="483"/>
    </location>
</feature>
<dbReference type="AlphaFoldDB" id="A0A9P0N311"/>
<keyword evidence="5" id="KW-1185">Reference proteome</keyword>
<dbReference type="Proteomes" id="UP001153321">
    <property type="component" value="Chromosome 17"/>
</dbReference>
<evidence type="ECO:0000256" key="2">
    <source>
        <dbReference type="SAM" id="SignalP"/>
    </source>
</evidence>
<evidence type="ECO:0000313" key="5">
    <source>
        <dbReference type="Proteomes" id="UP001153321"/>
    </source>
</evidence>
<feature type="chain" id="PRO_5040405769" description="SEFIR domain-containing protein" evidence="2">
    <location>
        <begin position="19"/>
        <end position="538"/>
    </location>
</feature>
<feature type="signal peptide" evidence="2">
    <location>
        <begin position="1"/>
        <end position="18"/>
    </location>
</feature>
<dbReference type="Gene3D" id="3.40.50.11530">
    <property type="match status" value="1"/>
</dbReference>
<keyword evidence="1" id="KW-0472">Membrane</keyword>
<sequence>MCRIGFFVFICFLQYVAAFSGLCGRNNSKELSCTTEILGQRSTDYDTCKMKVFPPDSHECGAMTFGPLSPNTHIGGVTLKPYIVTMRHNTFYVNHTVLNITFSNIKWKTMKFRFQDKYRENKNHCRTITISNDITIDDESVLFYDCYWPKTDDRDGQSHTLDFEAVADDKTVNRGKYYFNIPSAEMLSLTTTEDRWKPFIYIEIFNSIMRLHVMPPPRQLKINAYRIRVVTLGVRRDVQSARVPLKNNTEEVTYDYNFVGTNGSVSFIVTPLHDQCEMEGVGCTSVESPRIKISSEPQTLNICIASITALIVATLFAYYIVLRLMRRYCCHDRYREELPLMIPTPPKILVVYSPANRLHAECVMSFVTYLRSEYGFDIMFDGDISTSLKDPYNWAQKAFELATHVLYVVGPAKEANSFKNIYDDPIISPLQNVDVLLLSFVRANRSTKEVINVKFDHSNDEVPEETKHAKTFVLLKDWQKLISYLSKDLLPKVHIMRSERGKRFYEDLNRAKKLLGAKNDEVSLQYEKVKNFEKKILV</sequence>
<reference evidence="4" key="1">
    <citation type="submission" date="2022-02" db="EMBL/GenBank/DDBJ databases">
        <authorList>
            <person name="King R."/>
        </authorList>
    </citation>
    <scope>NUCLEOTIDE SEQUENCE</scope>
</reference>